<name>A0A7J7JIL9_BUGNE</name>
<dbReference type="PROSITE" id="PS00081">
    <property type="entry name" value="LIPOXYGENASE_2"/>
    <property type="match status" value="1"/>
</dbReference>
<reference evidence="8" key="1">
    <citation type="submission" date="2020-06" db="EMBL/GenBank/DDBJ databases">
        <title>Draft genome of Bugula neritina, a colonial animal packing powerful symbionts and potential medicines.</title>
        <authorList>
            <person name="Rayko M."/>
        </authorList>
    </citation>
    <scope>NUCLEOTIDE SEQUENCE [LARGE SCALE GENOMIC DNA]</scope>
    <source>
        <strain evidence="8">Kwan_BN1</strain>
    </source>
</reference>
<gene>
    <name evidence="8" type="ORF">EB796_015519</name>
</gene>
<evidence type="ECO:0000259" key="6">
    <source>
        <dbReference type="PROSITE" id="PS50095"/>
    </source>
</evidence>
<feature type="domain" description="Lipoxygenase" evidence="7">
    <location>
        <begin position="329"/>
        <end position="659"/>
    </location>
</feature>
<evidence type="ECO:0000259" key="7">
    <source>
        <dbReference type="PROSITE" id="PS51393"/>
    </source>
</evidence>
<dbReference type="Proteomes" id="UP000593567">
    <property type="component" value="Unassembled WGS sequence"/>
</dbReference>
<dbReference type="SUPFAM" id="SSF49723">
    <property type="entry name" value="Lipase/lipooxygenase domain (PLAT/LH2 domain)"/>
    <property type="match status" value="1"/>
</dbReference>
<dbReference type="InterPro" id="IPR013819">
    <property type="entry name" value="LipOase_C"/>
</dbReference>
<dbReference type="PROSITE" id="PS50095">
    <property type="entry name" value="PLAT"/>
    <property type="match status" value="1"/>
</dbReference>
<evidence type="ECO:0000256" key="2">
    <source>
        <dbReference type="ARBA" id="ARBA00022964"/>
    </source>
</evidence>
<evidence type="ECO:0000256" key="3">
    <source>
        <dbReference type="ARBA" id="ARBA00023002"/>
    </source>
</evidence>
<organism evidence="8 9">
    <name type="scientific">Bugula neritina</name>
    <name type="common">Brown bryozoan</name>
    <name type="synonym">Sertularia neritina</name>
    <dbReference type="NCBI Taxonomy" id="10212"/>
    <lineage>
        <taxon>Eukaryota</taxon>
        <taxon>Metazoa</taxon>
        <taxon>Spiralia</taxon>
        <taxon>Lophotrochozoa</taxon>
        <taxon>Bryozoa</taxon>
        <taxon>Gymnolaemata</taxon>
        <taxon>Cheilostomatida</taxon>
        <taxon>Flustrina</taxon>
        <taxon>Buguloidea</taxon>
        <taxon>Bugulidae</taxon>
        <taxon>Bugula</taxon>
    </lineage>
</organism>
<dbReference type="Pfam" id="PF01477">
    <property type="entry name" value="PLAT"/>
    <property type="match status" value="1"/>
</dbReference>
<protein>
    <submittedName>
        <fullName evidence="8">ALOX5</fullName>
    </submittedName>
</protein>
<evidence type="ECO:0000313" key="8">
    <source>
        <dbReference type="EMBL" id="KAF6026162.1"/>
    </source>
</evidence>
<evidence type="ECO:0000256" key="5">
    <source>
        <dbReference type="PROSITE-ProRule" id="PRU00152"/>
    </source>
</evidence>
<comment type="caution">
    <text evidence="8">The sequence shown here is derived from an EMBL/GenBank/DDBJ whole genome shotgun (WGS) entry which is preliminary data.</text>
</comment>
<dbReference type="AlphaFoldDB" id="A0A7J7JIL9"/>
<keyword evidence="3" id="KW-0560">Oxidoreductase</keyword>
<evidence type="ECO:0000256" key="4">
    <source>
        <dbReference type="ARBA" id="ARBA00023098"/>
    </source>
</evidence>
<dbReference type="EMBL" id="VXIV02002333">
    <property type="protein sequence ID" value="KAF6026162.1"/>
    <property type="molecule type" value="Genomic_DNA"/>
</dbReference>
<dbReference type="InterPro" id="IPR001024">
    <property type="entry name" value="PLAT/LH2_dom"/>
</dbReference>
<dbReference type="InterPro" id="IPR036392">
    <property type="entry name" value="PLAT/LH2_dom_sf"/>
</dbReference>
<keyword evidence="2" id="KW-0223">Dioxygenase</keyword>
<dbReference type="SUPFAM" id="SSF48484">
    <property type="entry name" value="Lipoxigenase"/>
    <property type="match status" value="1"/>
</dbReference>
<dbReference type="InterPro" id="IPR020834">
    <property type="entry name" value="LipOase_CS"/>
</dbReference>
<dbReference type="InterPro" id="IPR000907">
    <property type="entry name" value="LipOase"/>
</dbReference>
<proteinExistence type="predicted"/>
<keyword evidence="1" id="KW-0479">Metal-binding</keyword>
<dbReference type="GO" id="GO:0016702">
    <property type="term" value="F:oxidoreductase activity, acting on single donors with incorporation of molecular oxygen, incorporation of two atoms of oxygen"/>
    <property type="evidence" value="ECO:0007669"/>
    <property type="project" value="InterPro"/>
</dbReference>
<dbReference type="OrthoDB" id="407298at2759"/>
<keyword evidence="4" id="KW-0443">Lipid metabolism</keyword>
<dbReference type="GO" id="GO:0034440">
    <property type="term" value="P:lipid oxidation"/>
    <property type="evidence" value="ECO:0007669"/>
    <property type="project" value="InterPro"/>
</dbReference>
<dbReference type="GO" id="GO:0046872">
    <property type="term" value="F:metal ion binding"/>
    <property type="evidence" value="ECO:0007669"/>
    <property type="project" value="UniProtKB-KW"/>
</dbReference>
<dbReference type="InterPro" id="IPR036226">
    <property type="entry name" value="LipOase_C_sf"/>
</dbReference>
<dbReference type="PRINTS" id="PR00087">
    <property type="entry name" value="LIPOXYGENASE"/>
</dbReference>
<accession>A0A7J7JIL9</accession>
<keyword evidence="9" id="KW-1185">Reference proteome</keyword>
<dbReference type="PROSITE" id="PS51393">
    <property type="entry name" value="LIPOXYGENASE_3"/>
    <property type="match status" value="2"/>
</dbReference>
<dbReference type="PANTHER" id="PTHR11771">
    <property type="entry name" value="LIPOXYGENASE"/>
    <property type="match status" value="1"/>
</dbReference>
<dbReference type="Gene3D" id="1.20.245.10">
    <property type="entry name" value="Lipoxygenase-1, Domain 5"/>
    <property type="match status" value="2"/>
</dbReference>
<evidence type="ECO:0000256" key="1">
    <source>
        <dbReference type="ARBA" id="ARBA00022723"/>
    </source>
</evidence>
<dbReference type="Gene3D" id="2.40.180.10">
    <property type="entry name" value="Catalase core domain"/>
    <property type="match status" value="1"/>
</dbReference>
<sequence length="659" mass="74615">MAGGMADNCPCNSLVYIFILEPAKCQAVMGGCTSKQSVNNSKAPATATHSVSVKTGDKKGASTDGNVFVCVRDKSGIWSADQLIDKQWKNDFQAGNTDVFYLELLNISRVTDLCIRRDETAKEDSWFLEKVVIEELKSKSSSVFPVTRWINAGDQLMFEEFDSCLPQYSKFSEQRAKELEKKREAYKLTNHVPGTPPQIQELPADEQFSDSYKWDIVANKAKLFIETKFIDLTTPKFEKLDDFNAVYKGNLPLPYGANMWRKDEEFGNQRLSGCNPVKLKLCQAIPKNTILLVCMAHKYSTILLMCMTHKYSTLLLISMTHKYSTILLVFTPADPEYTWLSAKMWFNLADASLHQSVTHLGFTHLIMEAVAACTHRQLSPSHPMFRLLAPHFIYLLAINTLAVNKLVSPNGWVDETMQIGRTGMFNLIEKNWADWDLKKDGNLLEDLRRRGVDDVTALPNYHYRDDAILLWEALQNYVSRVVNGVYDEPEQLAADHELQAWAKQIAEAGFKGMPASFTSNEELVEVITVFIFIASVGHAAANFCQYDEYAFPPNYPATLLGERPKDKNPLTEEYIVDCLPTKKQTLSIMIVTKLLSDRGTNELTNFEMQYAYDPITLGALKQLKEDLKKISTTIASRNSKRVRKYTYLHPSEIPNAISI</sequence>
<dbReference type="Pfam" id="PF00305">
    <property type="entry name" value="Lipoxygenase"/>
    <property type="match status" value="1"/>
</dbReference>
<feature type="domain" description="Lipoxygenase" evidence="7">
    <location>
        <begin position="158"/>
        <end position="286"/>
    </location>
</feature>
<feature type="domain" description="PLAT" evidence="6">
    <location>
        <begin position="47"/>
        <end position="164"/>
    </location>
</feature>
<comment type="caution">
    <text evidence="5">Lacks conserved residue(s) required for the propagation of feature annotation.</text>
</comment>
<evidence type="ECO:0000313" key="9">
    <source>
        <dbReference type="Proteomes" id="UP000593567"/>
    </source>
</evidence>